<proteinExistence type="predicted"/>
<evidence type="ECO:0000256" key="1">
    <source>
        <dbReference type="SAM" id="Phobius"/>
    </source>
</evidence>
<comment type="caution">
    <text evidence="2">The sequence shown here is derived from an EMBL/GenBank/DDBJ whole genome shotgun (WGS) entry which is preliminary data.</text>
</comment>
<evidence type="ECO:0000313" key="3">
    <source>
        <dbReference type="Proteomes" id="UP000776650"/>
    </source>
</evidence>
<feature type="transmembrane region" description="Helical" evidence="1">
    <location>
        <begin position="198"/>
        <end position="220"/>
    </location>
</feature>
<dbReference type="EMBL" id="DYXM01000074">
    <property type="protein sequence ID" value="HJE90141.1"/>
    <property type="molecule type" value="Genomic_DNA"/>
</dbReference>
<evidence type="ECO:0008006" key="4">
    <source>
        <dbReference type="Google" id="ProtNLM"/>
    </source>
</evidence>
<dbReference type="Proteomes" id="UP000776650">
    <property type="component" value="Unassembled WGS sequence"/>
</dbReference>
<reference evidence="2" key="1">
    <citation type="journal article" date="2021" name="PeerJ">
        <title>Extensive microbial diversity within the chicken gut microbiome revealed by metagenomics and culture.</title>
        <authorList>
            <person name="Gilroy R."/>
            <person name="Ravi A."/>
            <person name="Getino M."/>
            <person name="Pursley I."/>
            <person name="Horton D.L."/>
            <person name="Alikhan N.F."/>
            <person name="Baker D."/>
            <person name="Gharbi K."/>
            <person name="Hall N."/>
            <person name="Watson M."/>
            <person name="Adriaenssens E.M."/>
            <person name="Foster-Nyarko E."/>
            <person name="Jarju S."/>
            <person name="Secka A."/>
            <person name="Antonio M."/>
            <person name="Oren A."/>
            <person name="Chaudhuri R.R."/>
            <person name="La Ragione R."/>
            <person name="Hildebrand F."/>
            <person name="Pallen M.J."/>
        </authorList>
    </citation>
    <scope>NUCLEOTIDE SEQUENCE</scope>
    <source>
        <strain evidence="2">ChiGjej1B1-18357</strain>
    </source>
</reference>
<keyword evidence="1" id="KW-1133">Transmembrane helix</keyword>
<keyword evidence="1" id="KW-0812">Transmembrane</keyword>
<accession>A0A921JYR3</accession>
<name>A0A921JYR3_9ACTN</name>
<feature type="transmembrane region" description="Helical" evidence="1">
    <location>
        <begin position="91"/>
        <end position="111"/>
    </location>
</feature>
<reference evidence="2" key="2">
    <citation type="submission" date="2021-09" db="EMBL/GenBank/DDBJ databases">
        <authorList>
            <person name="Gilroy R."/>
        </authorList>
    </citation>
    <scope>NUCLEOTIDE SEQUENCE</scope>
    <source>
        <strain evidence="2">ChiGjej1B1-18357</strain>
    </source>
</reference>
<dbReference type="RefSeq" id="WP_303911096.1">
    <property type="nucleotide sequence ID" value="NZ_DYXM01000074.1"/>
</dbReference>
<feature type="transmembrane region" description="Helical" evidence="1">
    <location>
        <begin position="166"/>
        <end position="186"/>
    </location>
</feature>
<organism evidence="2 3">
    <name type="scientific">Dietzia timorensis</name>
    <dbReference type="NCBI Taxonomy" id="499555"/>
    <lineage>
        <taxon>Bacteria</taxon>
        <taxon>Bacillati</taxon>
        <taxon>Actinomycetota</taxon>
        <taxon>Actinomycetes</taxon>
        <taxon>Mycobacteriales</taxon>
        <taxon>Dietziaceae</taxon>
        <taxon>Dietzia</taxon>
    </lineage>
</organism>
<feature type="transmembrane region" description="Helical" evidence="1">
    <location>
        <begin position="48"/>
        <end position="71"/>
    </location>
</feature>
<sequence length="295" mass="30310">CSFSLQAAVAGALSGTQRWNFYAVLLTIDAGLRLIAALAAWALDVPHLAFEITTVVGAITWVGMVAALPAVREALRSPIDVTPRRFWTSTVQAMAAGAGTSVMVTGFPLLVTATAGAGDDRVLMGATINAILLTRAPLLVPLTSFQSAIIVWFVERREQGLRALGIPLSGVIGVGVVGAAAAWLVADPIVRLIYGDEFGLPGVVFAGLTAASVGTAALMISGNAALAFERHAVFNIGWWVAVAASVGLLLVLPFELDTRATLALLAGPIVGAAVHCFGIAAGARAARRRAPSGAH</sequence>
<feature type="non-terminal residue" evidence="2">
    <location>
        <position position="1"/>
    </location>
</feature>
<protein>
    <recommendedName>
        <fullName evidence="4">Polysaccharide biosynthesis protein</fullName>
    </recommendedName>
</protein>
<dbReference type="AlphaFoldDB" id="A0A921JYR3"/>
<feature type="transmembrane region" description="Helical" evidence="1">
    <location>
        <begin position="232"/>
        <end position="254"/>
    </location>
</feature>
<keyword evidence="1" id="KW-0472">Membrane</keyword>
<gene>
    <name evidence="2" type="ORF">K8V11_03935</name>
</gene>
<feature type="transmembrane region" description="Helical" evidence="1">
    <location>
        <begin position="260"/>
        <end position="283"/>
    </location>
</feature>
<feature type="transmembrane region" description="Helical" evidence="1">
    <location>
        <begin position="131"/>
        <end position="154"/>
    </location>
</feature>
<feature type="transmembrane region" description="Helical" evidence="1">
    <location>
        <begin position="21"/>
        <end position="42"/>
    </location>
</feature>
<evidence type="ECO:0000313" key="2">
    <source>
        <dbReference type="EMBL" id="HJE90141.1"/>
    </source>
</evidence>